<evidence type="ECO:0000313" key="2">
    <source>
        <dbReference type="EnsemblPlants" id="ORUFI06G10090.2"/>
    </source>
</evidence>
<dbReference type="Gramene" id="ORUFI06G10090.2">
    <property type="protein sequence ID" value="ORUFI06G10090.2"/>
    <property type="gene ID" value="ORUFI06G10090"/>
</dbReference>
<reference evidence="3" key="1">
    <citation type="submission" date="2013-06" db="EMBL/GenBank/DDBJ databases">
        <authorList>
            <person name="Zhao Q."/>
        </authorList>
    </citation>
    <scope>NUCLEOTIDE SEQUENCE</scope>
    <source>
        <strain evidence="3">cv. W1943</strain>
    </source>
</reference>
<name>A0A0E0PVY8_ORYRU</name>
<keyword evidence="3" id="KW-1185">Reference proteome</keyword>
<feature type="region of interest" description="Disordered" evidence="1">
    <location>
        <begin position="1"/>
        <end position="104"/>
    </location>
</feature>
<organism evidence="2 3">
    <name type="scientific">Oryza rufipogon</name>
    <name type="common">Brownbeard rice</name>
    <name type="synonym">Asian wild rice</name>
    <dbReference type="NCBI Taxonomy" id="4529"/>
    <lineage>
        <taxon>Eukaryota</taxon>
        <taxon>Viridiplantae</taxon>
        <taxon>Streptophyta</taxon>
        <taxon>Embryophyta</taxon>
        <taxon>Tracheophyta</taxon>
        <taxon>Spermatophyta</taxon>
        <taxon>Magnoliopsida</taxon>
        <taxon>Liliopsida</taxon>
        <taxon>Poales</taxon>
        <taxon>Poaceae</taxon>
        <taxon>BOP clade</taxon>
        <taxon>Oryzoideae</taxon>
        <taxon>Oryzeae</taxon>
        <taxon>Oryzinae</taxon>
        <taxon>Oryza</taxon>
    </lineage>
</organism>
<feature type="compositionally biased region" description="Basic and acidic residues" evidence="1">
    <location>
        <begin position="43"/>
        <end position="56"/>
    </location>
</feature>
<dbReference type="EnsemblPlants" id="ORUFI06G10090.2">
    <property type="protein sequence ID" value="ORUFI06G10090.2"/>
    <property type="gene ID" value="ORUFI06G10090"/>
</dbReference>
<proteinExistence type="predicted"/>
<dbReference type="AlphaFoldDB" id="A0A0E0PVY8"/>
<reference evidence="2" key="2">
    <citation type="submission" date="2015-06" db="UniProtKB">
        <authorList>
            <consortium name="EnsemblPlants"/>
        </authorList>
    </citation>
    <scope>IDENTIFICATION</scope>
</reference>
<evidence type="ECO:0000256" key="1">
    <source>
        <dbReference type="SAM" id="MobiDB-lite"/>
    </source>
</evidence>
<feature type="region of interest" description="Disordered" evidence="1">
    <location>
        <begin position="131"/>
        <end position="155"/>
    </location>
</feature>
<accession>A0A0E0PVY8</accession>
<evidence type="ECO:0000313" key="3">
    <source>
        <dbReference type="Proteomes" id="UP000008022"/>
    </source>
</evidence>
<dbReference type="HOGENOM" id="CLU_1698387_0_0_1"/>
<sequence>MAAAAAVWRRHHHRTTWGAGSPSTARRSFRTGKRTGAAAVAGARREEEAPATRAEEGATAGSGEGDGLAATRSGGVRAWNTTDNGREPLGPSPNSEVRTHRKGGVVEYRVKVKEISRLVLVLVLLRSLRRRRDEGRAGRRSPSGEQSSGGEGILT</sequence>
<dbReference type="Proteomes" id="UP000008022">
    <property type="component" value="Unassembled WGS sequence"/>
</dbReference>
<protein>
    <submittedName>
        <fullName evidence="2">Uncharacterized protein</fullName>
    </submittedName>
</protein>